<dbReference type="Pfam" id="PF06055">
    <property type="entry name" value="ExoD"/>
    <property type="match status" value="1"/>
</dbReference>
<feature type="transmembrane region" description="Helical" evidence="1">
    <location>
        <begin position="62"/>
        <end position="80"/>
    </location>
</feature>
<protein>
    <submittedName>
        <fullName evidence="2">Exopolysaccharide biosynthesis protein exod</fullName>
    </submittedName>
</protein>
<reference evidence="2 3" key="1">
    <citation type="journal article" date="2015" name="Genome Announc.">
        <title>Complete genome sequence of Martelella endophytica YC6887, which has antifungal activity associated with a halophyte.</title>
        <authorList>
            <person name="Khan A."/>
            <person name="Khan H."/>
            <person name="Chung E.J."/>
            <person name="Hossain M.T."/>
            <person name="Chung Y.R."/>
        </authorList>
    </citation>
    <scope>NUCLEOTIDE SEQUENCE [LARGE SCALE GENOMIC DNA]</scope>
    <source>
        <strain evidence="2">YC6887</strain>
    </source>
</reference>
<keyword evidence="1" id="KW-0472">Membrane</keyword>
<dbReference type="RefSeq" id="WP_045683318.1">
    <property type="nucleotide sequence ID" value="NZ_CP010803.1"/>
</dbReference>
<dbReference type="InterPro" id="IPR010331">
    <property type="entry name" value="ExoD"/>
</dbReference>
<feature type="transmembrane region" description="Helical" evidence="1">
    <location>
        <begin position="176"/>
        <end position="204"/>
    </location>
</feature>
<dbReference type="PIRSF" id="PIRSF033239">
    <property type="entry name" value="ExoD"/>
    <property type="match status" value="1"/>
</dbReference>
<gene>
    <name evidence="2" type="ORF">TM49_18155</name>
</gene>
<dbReference type="HOGENOM" id="CLU_093444_0_0_5"/>
<keyword evidence="3" id="KW-1185">Reference proteome</keyword>
<evidence type="ECO:0000313" key="3">
    <source>
        <dbReference type="Proteomes" id="UP000032611"/>
    </source>
</evidence>
<dbReference type="AlphaFoldDB" id="A0A0D5LT54"/>
<dbReference type="PANTHER" id="PTHR41795">
    <property type="entry name" value="EXOPOLYSACCHARIDE SYNTHESIS PROTEIN"/>
    <property type="match status" value="1"/>
</dbReference>
<dbReference type="Proteomes" id="UP000032611">
    <property type="component" value="Chromosome"/>
</dbReference>
<evidence type="ECO:0000313" key="2">
    <source>
        <dbReference type="EMBL" id="AJY47160.1"/>
    </source>
</evidence>
<feature type="transmembrane region" description="Helical" evidence="1">
    <location>
        <begin position="135"/>
        <end position="156"/>
    </location>
</feature>
<sequence length="205" mass="22255">MADEQAEAEHGRRLSDILAELRPDESGRVSLRQLDEALADRSFGAFLVVFAIPNLVPLPPGATLVLGIPLILIAWQMMASRHNAIWLPERIARVSIDGKRCADALDKILPWLRWIEGGIRPRAWFLKTRRSERLLGAYALILAIVVFCPIPFGNWLPALALGIIGLSVTERDGYGIIVGSIVGVVAILLAGLVVLAAGALLALIF</sequence>
<keyword evidence="1" id="KW-0812">Transmembrane</keyword>
<dbReference type="KEGG" id="mey:TM49_18155"/>
<keyword evidence="1" id="KW-1133">Transmembrane helix</keyword>
<dbReference type="EMBL" id="CP010803">
    <property type="protein sequence ID" value="AJY47160.1"/>
    <property type="molecule type" value="Genomic_DNA"/>
</dbReference>
<dbReference type="PATRIC" id="fig|1486262.3.peg.3754"/>
<evidence type="ECO:0000256" key="1">
    <source>
        <dbReference type="SAM" id="Phobius"/>
    </source>
</evidence>
<name>A0A0D5LT54_MAREN</name>
<organism evidence="2 3">
    <name type="scientific">Martelella endophytica</name>
    <dbReference type="NCBI Taxonomy" id="1486262"/>
    <lineage>
        <taxon>Bacteria</taxon>
        <taxon>Pseudomonadati</taxon>
        <taxon>Pseudomonadota</taxon>
        <taxon>Alphaproteobacteria</taxon>
        <taxon>Hyphomicrobiales</taxon>
        <taxon>Aurantimonadaceae</taxon>
        <taxon>Martelella</taxon>
    </lineage>
</organism>
<accession>A0A0D5LT54</accession>
<proteinExistence type="predicted"/>
<dbReference type="PANTHER" id="PTHR41795:SF1">
    <property type="entry name" value="EXOPOLYSACCHARIDE SYNTHESIS PROTEIN"/>
    <property type="match status" value="1"/>
</dbReference>